<dbReference type="InterPro" id="IPR001807">
    <property type="entry name" value="ClC"/>
</dbReference>
<evidence type="ECO:0000313" key="14">
    <source>
        <dbReference type="EMBL" id="CAL5139965.1"/>
    </source>
</evidence>
<keyword evidence="5 11" id="KW-1133">Transmembrane helix</keyword>
<dbReference type="InterPro" id="IPR051280">
    <property type="entry name" value="Cl-channel/antiporter"/>
</dbReference>
<evidence type="ECO:0000256" key="6">
    <source>
        <dbReference type="ARBA" id="ARBA00023065"/>
    </source>
</evidence>
<evidence type="ECO:0000256" key="8">
    <source>
        <dbReference type="ARBA" id="ARBA00023136"/>
    </source>
</evidence>
<keyword evidence="4" id="KW-0677">Repeat</keyword>
<dbReference type="Proteomes" id="UP001497525">
    <property type="component" value="Unassembled WGS sequence"/>
</dbReference>
<dbReference type="Gene3D" id="3.10.580.10">
    <property type="entry name" value="CBS-domain"/>
    <property type="match status" value="1"/>
</dbReference>
<dbReference type="AlphaFoldDB" id="A0AAV2TUK4"/>
<sequence>MEGPPVVQRRQGAVTKRAILKKLSLPYGQKTIASGDSEHAGYGYQPKRSSSMSPMSLTQDEVKPYDTLDQGIESFGYDPVQNGILLSETIKNGTIGKRYLISVLRYLILFLIGLCTGVCASVIDYLIQKIAGLKFIVVGQLISRFSSGWSVAIPAFAYCAINVVLVFISSCLVVFLAPVAAGSGIPLVKCYLNGLNIPRLVRGLTMFVKGAGLVFAVSGGLAVGKEGPMIHIGSAIAAGISQGRLTYFKISTRALRFFRNDQQKRDFVSAGAAAGVAAAFGAPVGGLLFALEEGASFVYQRLTWTILFASMISMFVLAFFKTLMDSGALTFTPGGLISFGTFNTLDNYTLYEILIFLVMGVLGGLAGALFVKTNVVITRYRQRYVISKAAKITEAVLVGFLTSAFGFLLMSVVRDCSTVAYTTAPYPQKMMCADHEFNPISSLFFSTPERSLRVLFHEPAGTFKITTLLIFFVVYSVISCFTYGVSVSSGVFIPSLLIGASWGRVIGILMNLAFPEQFPDPGKFALIGGAAQLGGIVRMTVSLTVILMEATGNVIVGLPLLMTLIVAKYTGDYFSNGIYDEHIELSSLALLPWEPDPLASSKRAYDIMSSPVTYFSPVMRVSEIVRLTASDLHHGFPIVEGPADPSRFSYGTLVGLISSEHLGILLRHKIFLNEDGTPKNVMTFKEYDDAYPSYPKFQSVLDTLTDEDMDACIDFRPYMCEAPYSVPETMAMNRIYHLFRLLGLRHLPVVDRNNQLRGMITRKDLCRFRFEATGGEFHVEELMFSTKASNLRNAR</sequence>
<evidence type="ECO:0000256" key="1">
    <source>
        <dbReference type="ARBA" id="ARBA00004141"/>
    </source>
</evidence>
<evidence type="ECO:0000313" key="15">
    <source>
        <dbReference type="Proteomes" id="UP001497525"/>
    </source>
</evidence>
<dbReference type="CDD" id="cd04591">
    <property type="entry name" value="CBS_pair_voltage-gated_CLC_euk_bac"/>
    <property type="match status" value="1"/>
</dbReference>
<feature type="domain" description="CBS" evidence="13">
    <location>
        <begin position="719"/>
        <end position="776"/>
    </location>
</feature>
<feature type="transmembrane region" description="Helical" evidence="11">
    <location>
        <begin position="492"/>
        <end position="514"/>
    </location>
</feature>
<evidence type="ECO:0000256" key="4">
    <source>
        <dbReference type="ARBA" id="ARBA00022737"/>
    </source>
</evidence>
<comment type="subcellular location">
    <subcellularLocation>
        <location evidence="1 11">Membrane</location>
        <topology evidence="1 11">Multi-pass membrane protein</topology>
    </subcellularLocation>
</comment>
<keyword evidence="3 11" id="KW-0812">Transmembrane</keyword>
<feature type="transmembrane region" description="Helical" evidence="11">
    <location>
        <begin position="267"/>
        <end position="290"/>
    </location>
</feature>
<feature type="transmembrane region" description="Helical" evidence="11">
    <location>
        <begin position="392"/>
        <end position="413"/>
    </location>
</feature>
<evidence type="ECO:0000256" key="2">
    <source>
        <dbReference type="ARBA" id="ARBA00022448"/>
    </source>
</evidence>
<feature type="transmembrane region" description="Helical" evidence="11">
    <location>
        <begin position="465"/>
        <end position="485"/>
    </location>
</feature>
<dbReference type="GO" id="GO:0005765">
    <property type="term" value="C:lysosomal membrane"/>
    <property type="evidence" value="ECO:0007669"/>
    <property type="project" value="TreeGrafter"/>
</dbReference>
<organism evidence="14 15">
    <name type="scientific">Calicophoron daubneyi</name>
    <name type="common">Rumen fluke</name>
    <name type="synonym">Paramphistomum daubneyi</name>
    <dbReference type="NCBI Taxonomy" id="300641"/>
    <lineage>
        <taxon>Eukaryota</taxon>
        <taxon>Metazoa</taxon>
        <taxon>Spiralia</taxon>
        <taxon>Lophotrochozoa</taxon>
        <taxon>Platyhelminthes</taxon>
        <taxon>Trematoda</taxon>
        <taxon>Digenea</taxon>
        <taxon>Plagiorchiida</taxon>
        <taxon>Pronocephalata</taxon>
        <taxon>Paramphistomoidea</taxon>
        <taxon>Paramphistomidae</taxon>
        <taxon>Calicophoron</taxon>
    </lineage>
</organism>
<protein>
    <recommendedName>
        <fullName evidence="11">Chloride channel protein</fullName>
    </recommendedName>
</protein>
<gene>
    <name evidence="14" type="ORF">CDAUBV1_LOCUS15150</name>
</gene>
<dbReference type="SUPFAM" id="SSF54631">
    <property type="entry name" value="CBS-domain pair"/>
    <property type="match status" value="1"/>
</dbReference>
<dbReference type="Gene3D" id="1.10.3080.10">
    <property type="entry name" value="Clc chloride channel"/>
    <property type="match status" value="1"/>
</dbReference>
<comment type="similarity">
    <text evidence="11">Belongs to the chloride channel (TC 2.A.49) family.</text>
</comment>
<keyword evidence="8 11" id="KW-0472">Membrane</keyword>
<feature type="transmembrane region" description="Helical" evidence="11">
    <location>
        <begin position="302"/>
        <end position="320"/>
    </location>
</feature>
<dbReference type="PANTHER" id="PTHR11689:SF136">
    <property type="entry name" value="H(+)_CL(-) EXCHANGE TRANSPORTER 7"/>
    <property type="match status" value="1"/>
</dbReference>
<evidence type="ECO:0000256" key="7">
    <source>
        <dbReference type="ARBA" id="ARBA00023122"/>
    </source>
</evidence>
<evidence type="ECO:0000256" key="9">
    <source>
        <dbReference type="ARBA" id="ARBA00023214"/>
    </source>
</evidence>
<evidence type="ECO:0000256" key="10">
    <source>
        <dbReference type="PROSITE-ProRule" id="PRU00703"/>
    </source>
</evidence>
<dbReference type="PANTHER" id="PTHR11689">
    <property type="entry name" value="CHLORIDE CHANNEL PROTEIN CLC FAMILY MEMBER"/>
    <property type="match status" value="1"/>
</dbReference>
<dbReference type="Pfam" id="PF00654">
    <property type="entry name" value="Voltage_CLC"/>
    <property type="match status" value="1"/>
</dbReference>
<name>A0AAV2TUK4_CALDB</name>
<evidence type="ECO:0000256" key="3">
    <source>
        <dbReference type="ARBA" id="ARBA00022692"/>
    </source>
</evidence>
<dbReference type="GO" id="GO:0005254">
    <property type="term" value="F:chloride channel activity"/>
    <property type="evidence" value="ECO:0007669"/>
    <property type="project" value="UniProtKB-UniRule"/>
</dbReference>
<feature type="transmembrane region" description="Helical" evidence="11">
    <location>
        <begin position="200"/>
        <end position="223"/>
    </location>
</feature>
<evidence type="ECO:0000259" key="13">
    <source>
        <dbReference type="PROSITE" id="PS51371"/>
    </source>
</evidence>
<feature type="transmembrane region" description="Helical" evidence="11">
    <location>
        <begin position="155"/>
        <end position="188"/>
    </location>
</feature>
<dbReference type="PROSITE" id="PS51371">
    <property type="entry name" value="CBS"/>
    <property type="match status" value="1"/>
</dbReference>
<dbReference type="SMART" id="SM00116">
    <property type="entry name" value="CBS"/>
    <property type="match status" value="2"/>
</dbReference>
<keyword evidence="9 11" id="KW-0868">Chloride</keyword>
<evidence type="ECO:0000256" key="11">
    <source>
        <dbReference type="RuleBase" id="RU361221"/>
    </source>
</evidence>
<feature type="region of interest" description="Disordered" evidence="12">
    <location>
        <begin position="31"/>
        <end position="56"/>
    </location>
</feature>
<keyword evidence="7 10" id="KW-0129">CBS domain</keyword>
<keyword evidence="2 11" id="KW-0813">Transport</keyword>
<keyword evidence="6 11" id="KW-0406">Ion transport</keyword>
<proteinExistence type="inferred from homology"/>
<reference evidence="14" key="1">
    <citation type="submission" date="2024-06" db="EMBL/GenBank/DDBJ databases">
        <authorList>
            <person name="Liu X."/>
            <person name="Lenzi L."/>
            <person name="Haldenby T S."/>
            <person name="Uol C."/>
        </authorList>
    </citation>
    <scope>NUCLEOTIDE SEQUENCE</scope>
</reference>
<feature type="transmembrane region" description="Helical" evidence="11">
    <location>
        <begin position="351"/>
        <end position="371"/>
    </location>
</feature>
<dbReference type="InterPro" id="IPR046342">
    <property type="entry name" value="CBS_dom_sf"/>
</dbReference>
<dbReference type="EMBL" id="CAXLJL010000678">
    <property type="protein sequence ID" value="CAL5139965.1"/>
    <property type="molecule type" value="Genomic_DNA"/>
</dbReference>
<feature type="transmembrane region" description="Helical" evidence="11">
    <location>
        <begin position="106"/>
        <end position="127"/>
    </location>
</feature>
<dbReference type="PRINTS" id="PR00762">
    <property type="entry name" value="CLCHANNEL"/>
</dbReference>
<accession>A0AAV2TUK4</accession>
<dbReference type="InterPro" id="IPR000644">
    <property type="entry name" value="CBS_dom"/>
</dbReference>
<comment type="caution">
    <text evidence="14">The sequence shown here is derived from an EMBL/GenBank/DDBJ whole genome shotgun (WGS) entry which is preliminary data.</text>
</comment>
<dbReference type="SUPFAM" id="SSF81340">
    <property type="entry name" value="Clc chloride channel"/>
    <property type="match status" value="1"/>
</dbReference>
<feature type="compositionally biased region" description="Polar residues" evidence="12">
    <location>
        <begin position="47"/>
        <end position="56"/>
    </location>
</feature>
<feature type="transmembrane region" description="Helical" evidence="11">
    <location>
        <begin position="554"/>
        <end position="571"/>
    </location>
</feature>
<evidence type="ECO:0000256" key="5">
    <source>
        <dbReference type="ARBA" id="ARBA00022989"/>
    </source>
</evidence>
<evidence type="ECO:0000256" key="12">
    <source>
        <dbReference type="SAM" id="MobiDB-lite"/>
    </source>
</evidence>
<dbReference type="Pfam" id="PF00571">
    <property type="entry name" value="CBS"/>
    <property type="match status" value="1"/>
</dbReference>
<dbReference type="InterPro" id="IPR014743">
    <property type="entry name" value="Cl-channel_core"/>
</dbReference>